<name>A0A9D4S3U2_DREPO</name>
<dbReference type="AlphaFoldDB" id="A0A9D4S3U2"/>
<dbReference type="Proteomes" id="UP000828390">
    <property type="component" value="Unassembled WGS sequence"/>
</dbReference>
<sequence length="69" mass="7878">MYQGFLSSVSTAQVAGMLTSLQEVKSIICSYIHQAFISDPNLAKLVHFQVYIMYYVGWLCTSRYIPCMM</sequence>
<proteinExistence type="predicted"/>
<dbReference type="GO" id="GO:0034472">
    <property type="term" value="P:snRNA 3'-end processing"/>
    <property type="evidence" value="ECO:0007669"/>
    <property type="project" value="TreeGrafter"/>
</dbReference>
<reference evidence="1" key="1">
    <citation type="journal article" date="2019" name="bioRxiv">
        <title>The Genome of the Zebra Mussel, Dreissena polymorpha: A Resource for Invasive Species Research.</title>
        <authorList>
            <person name="McCartney M.A."/>
            <person name="Auch B."/>
            <person name="Kono T."/>
            <person name="Mallez S."/>
            <person name="Zhang Y."/>
            <person name="Obille A."/>
            <person name="Becker A."/>
            <person name="Abrahante J.E."/>
            <person name="Garbe J."/>
            <person name="Badalamenti J.P."/>
            <person name="Herman A."/>
            <person name="Mangelson H."/>
            <person name="Liachko I."/>
            <person name="Sullivan S."/>
            <person name="Sone E.D."/>
            <person name="Koren S."/>
            <person name="Silverstein K.A.T."/>
            <person name="Beckman K.B."/>
            <person name="Gohl D.M."/>
        </authorList>
    </citation>
    <scope>NUCLEOTIDE SEQUENCE</scope>
    <source>
        <strain evidence="1">Duluth1</strain>
        <tissue evidence="1">Whole animal</tissue>
    </source>
</reference>
<gene>
    <name evidence="1" type="ORF">DPMN_015658</name>
</gene>
<dbReference type="EMBL" id="JAIWYP010000001">
    <property type="protein sequence ID" value="KAH3891554.1"/>
    <property type="molecule type" value="Genomic_DNA"/>
</dbReference>
<comment type="caution">
    <text evidence="1">The sequence shown here is derived from an EMBL/GenBank/DDBJ whole genome shotgun (WGS) entry which is preliminary data.</text>
</comment>
<reference evidence="1" key="2">
    <citation type="submission" date="2020-11" db="EMBL/GenBank/DDBJ databases">
        <authorList>
            <person name="McCartney M.A."/>
            <person name="Auch B."/>
            <person name="Kono T."/>
            <person name="Mallez S."/>
            <person name="Becker A."/>
            <person name="Gohl D.M."/>
            <person name="Silverstein K.A.T."/>
            <person name="Koren S."/>
            <person name="Bechman K.B."/>
            <person name="Herman A."/>
            <person name="Abrahante J.E."/>
            <person name="Garbe J."/>
        </authorList>
    </citation>
    <scope>NUCLEOTIDE SEQUENCE</scope>
    <source>
        <strain evidence="1">Duluth1</strain>
        <tissue evidence="1">Whole animal</tissue>
    </source>
</reference>
<keyword evidence="2" id="KW-1185">Reference proteome</keyword>
<dbReference type="GO" id="GO:0032039">
    <property type="term" value="C:integrator complex"/>
    <property type="evidence" value="ECO:0007669"/>
    <property type="project" value="InterPro"/>
</dbReference>
<dbReference type="PANTHER" id="PTHR28608">
    <property type="entry name" value="INTEGRATOR COMPLEX SUBUNIT 2"/>
    <property type="match status" value="1"/>
</dbReference>
<dbReference type="PANTHER" id="PTHR28608:SF1">
    <property type="entry name" value="INTEGRATOR COMPLEX SUBUNIT 2"/>
    <property type="match status" value="1"/>
</dbReference>
<organism evidence="1 2">
    <name type="scientific">Dreissena polymorpha</name>
    <name type="common">Zebra mussel</name>
    <name type="synonym">Mytilus polymorpha</name>
    <dbReference type="NCBI Taxonomy" id="45954"/>
    <lineage>
        <taxon>Eukaryota</taxon>
        <taxon>Metazoa</taxon>
        <taxon>Spiralia</taxon>
        <taxon>Lophotrochozoa</taxon>
        <taxon>Mollusca</taxon>
        <taxon>Bivalvia</taxon>
        <taxon>Autobranchia</taxon>
        <taxon>Heteroconchia</taxon>
        <taxon>Euheterodonta</taxon>
        <taxon>Imparidentia</taxon>
        <taxon>Neoheterodontei</taxon>
        <taxon>Myida</taxon>
        <taxon>Dreissenoidea</taxon>
        <taxon>Dreissenidae</taxon>
        <taxon>Dreissena</taxon>
    </lineage>
</organism>
<dbReference type="Pfam" id="PF14750">
    <property type="entry name" value="INTS2"/>
    <property type="match status" value="1"/>
</dbReference>
<protein>
    <submittedName>
        <fullName evidence="1">Uncharacterized protein</fullName>
    </submittedName>
</protein>
<evidence type="ECO:0000313" key="1">
    <source>
        <dbReference type="EMBL" id="KAH3891554.1"/>
    </source>
</evidence>
<evidence type="ECO:0000313" key="2">
    <source>
        <dbReference type="Proteomes" id="UP000828390"/>
    </source>
</evidence>
<dbReference type="InterPro" id="IPR029321">
    <property type="entry name" value="INTS2"/>
</dbReference>
<accession>A0A9D4S3U2</accession>